<dbReference type="EMBL" id="JAPHNI010001167">
    <property type="protein sequence ID" value="KAJ8106449.1"/>
    <property type="molecule type" value="Genomic_DNA"/>
</dbReference>
<organism evidence="1 2">
    <name type="scientific">Boeremia exigua</name>
    <dbReference type="NCBI Taxonomy" id="749465"/>
    <lineage>
        <taxon>Eukaryota</taxon>
        <taxon>Fungi</taxon>
        <taxon>Dikarya</taxon>
        <taxon>Ascomycota</taxon>
        <taxon>Pezizomycotina</taxon>
        <taxon>Dothideomycetes</taxon>
        <taxon>Pleosporomycetidae</taxon>
        <taxon>Pleosporales</taxon>
        <taxon>Pleosporineae</taxon>
        <taxon>Didymellaceae</taxon>
        <taxon>Boeremia</taxon>
    </lineage>
</organism>
<comment type="caution">
    <text evidence="1">The sequence shown here is derived from an EMBL/GenBank/DDBJ whole genome shotgun (WGS) entry which is preliminary data.</text>
</comment>
<reference evidence="1" key="1">
    <citation type="submission" date="2022-11" db="EMBL/GenBank/DDBJ databases">
        <title>Genome Sequence of Boeremia exigua.</title>
        <authorList>
            <person name="Buettner E."/>
        </authorList>
    </citation>
    <scope>NUCLEOTIDE SEQUENCE</scope>
    <source>
        <strain evidence="1">CU02</strain>
    </source>
</reference>
<gene>
    <name evidence="1" type="ORF">OPT61_g9529</name>
</gene>
<keyword evidence="2" id="KW-1185">Reference proteome</keyword>
<name>A0ACC2HU15_9PLEO</name>
<protein>
    <submittedName>
        <fullName evidence="1">Uncharacterized protein</fullName>
    </submittedName>
</protein>
<accession>A0ACC2HU15</accession>
<dbReference type="Proteomes" id="UP001153331">
    <property type="component" value="Unassembled WGS sequence"/>
</dbReference>
<evidence type="ECO:0000313" key="1">
    <source>
        <dbReference type="EMBL" id="KAJ8106449.1"/>
    </source>
</evidence>
<evidence type="ECO:0000313" key="2">
    <source>
        <dbReference type="Proteomes" id="UP001153331"/>
    </source>
</evidence>
<sequence length="107" mass="12054">MGQDSKKRAKPPLESAVGDDPRYDSKMRASYSELVNGLRRQARTPRAPRELLQKWAWTVASQRYVGGGWSGRPDSQPDTRSQAPWALRLYPAALGELDQATPRMQDI</sequence>
<proteinExistence type="predicted"/>